<gene>
    <name evidence="1" type="ORF">LOK49_LG03G01985</name>
</gene>
<organism evidence="1 2">
    <name type="scientific">Camellia lanceoleosa</name>
    <dbReference type="NCBI Taxonomy" id="1840588"/>
    <lineage>
        <taxon>Eukaryota</taxon>
        <taxon>Viridiplantae</taxon>
        <taxon>Streptophyta</taxon>
        <taxon>Embryophyta</taxon>
        <taxon>Tracheophyta</taxon>
        <taxon>Spermatophyta</taxon>
        <taxon>Magnoliopsida</taxon>
        <taxon>eudicotyledons</taxon>
        <taxon>Gunneridae</taxon>
        <taxon>Pentapetalae</taxon>
        <taxon>asterids</taxon>
        <taxon>Ericales</taxon>
        <taxon>Theaceae</taxon>
        <taxon>Camellia</taxon>
    </lineage>
</organism>
<accession>A0ACC0I9V1</accession>
<reference evidence="1 2" key="1">
    <citation type="journal article" date="2022" name="Plant J.">
        <title>Chromosome-level genome of Camellia lanceoleosa provides a valuable resource for understanding genome evolution and self-incompatibility.</title>
        <authorList>
            <person name="Gong W."/>
            <person name="Xiao S."/>
            <person name="Wang L."/>
            <person name="Liao Z."/>
            <person name="Chang Y."/>
            <person name="Mo W."/>
            <person name="Hu G."/>
            <person name="Li W."/>
            <person name="Zhao G."/>
            <person name="Zhu H."/>
            <person name="Hu X."/>
            <person name="Ji K."/>
            <person name="Xiang X."/>
            <person name="Song Q."/>
            <person name="Yuan D."/>
            <person name="Jin S."/>
            <person name="Zhang L."/>
        </authorList>
    </citation>
    <scope>NUCLEOTIDE SEQUENCE [LARGE SCALE GENOMIC DNA]</scope>
    <source>
        <strain evidence="1">SQ_2022a</strain>
    </source>
</reference>
<evidence type="ECO:0000313" key="2">
    <source>
        <dbReference type="Proteomes" id="UP001060215"/>
    </source>
</evidence>
<dbReference type="Proteomes" id="UP001060215">
    <property type="component" value="Chromosome 6"/>
</dbReference>
<protein>
    <submittedName>
        <fullName evidence="1">WRKY transcription factor 40</fullName>
    </submittedName>
</protein>
<comment type="caution">
    <text evidence="1">The sequence shown here is derived from an EMBL/GenBank/DDBJ whole genome shotgun (WGS) entry which is preliminary data.</text>
</comment>
<sequence length="170" mass="19325">MASPLPLATSSNSELNLKAIFRPRRFQDAANNQRMTSVDKGCEIWNKIAFTTSDVGHRIWYSSKWKSTTNNNINNGNNDGIHGTSRGNSESSSSDEDSCKKLREEHVKAKISRMCVRTESSDTSLIVKDGYQWRKYGQKVTGDNPCPRAYFQMLFCSYNQMIKISENIPR</sequence>
<evidence type="ECO:0000313" key="1">
    <source>
        <dbReference type="EMBL" id="KAI8021615.1"/>
    </source>
</evidence>
<dbReference type="EMBL" id="CM045763">
    <property type="protein sequence ID" value="KAI8021615.1"/>
    <property type="molecule type" value="Genomic_DNA"/>
</dbReference>
<name>A0ACC0I9V1_9ERIC</name>
<proteinExistence type="predicted"/>
<keyword evidence="2" id="KW-1185">Reference proteome</keyword>